<evidence type="ECO:0000313" key="12">
    <source>
        <dbReference type="Proteomes" id="UP000271380"/>
    </source>
</evidence>
<feature type="transmembrane region" description="Helical" evidence="8">
    <location>
        <begin position="269"/>
        <end position="294"/>
    </location>
</feature>
<feature type="transmembrane region" description="Helical" evidence="8">
    <location>
        <begin position="156"/>
        <end position="176"/>
    </location>
</feature>
<evidence type="ECO:0000256" key="2">
    <source>
        <dbReference type="ARBA" id="ARBA00010199"/>
    </source>
</evidence>
<keyword evidence="6 8" id="KW-1133">Transmembrane helix</keyword>
<name>A0A0F6R0R0_9CORY</name>
<dbReference type="AlphaFoldDB" id="A0A0F6R0R0"/>
<comment type="subcellular location">
    <subcellularLocation>
        <location evidence="1">Cell membrane</location>
        <topology evidence="1">Multi-pass membrane protein</topology>
    </subcellularLocation>
</comment>
<dbReference type="NCBIfam" id="TIGR00797">
    <property type="entry name" value="matE"/>
    <property type="match status" value="1"/>
</dbReference>
<dbReference type="CDD" id="cd13136">
    <property type="entry name" value="MATE_DinF_like"/>
    <property type="match status" value="1"/>
</dbReference>
<keyword evidence="5 8" id="KW-0812">Transmembrane</keyword>
<dbReference type="STRING" id="35755.UL82_06375"/>
<feature type="transmembrane region" description="Helical" evidence="8">
    <location>
        <begin position="127"/>
        <end position="144"/>
    </location>
</feature>
<accession>A0A0F6R0R0</accession>
<keyword evidence="4" id="KW-1003">Cell membrane</keyword>
<dbReference type="HOGENOM" id="CLU_012893_16_3_11"/>
<dbReference type="GO" id="GO:0042910">
    <property type="term" value="F:xenobiotic transmembrane transporter activity"/>
    <property type="evidence" value="ECO:0007669"/>
    <property type="project" value="InterPro"/>
</dbReference>
<dbReference type="InterPro" id="IPR048279">
    <property type="entry name" value="MdtK-like"/>
</dbReference>
<dbReference type="EMBL" id="CP011312">
    <property type="protein sequence ID" value="AKE41440.1"/>
    <property type="molecule type" value="Genomic_DNA"/>
</dbReference>
<evidence type="ECO:0000313" key="9">
    <source>
        <dbReference type="EMBL" id="AKE41440.1"/>
    </source>
</evidence>
<dbReference type="PANTHER" id="PTHR42893">
    <property type="entry name" value="PROTEIN DETOXIFICATION 44, CHLOROPLASTIC-RELATED"/>
    <property type="match status" value="1"/>
</dbReference>
<evidence type="ECO:0000256" key="7">
    <source>
        <dbReference type="ARBA" id="ARBA00023136"/>
    </source>
</evidence>
<dbReference type="InterPro" id="IPR044644">
    <property type="entry name" value="DinF-like"/>
</dbReference>
<dbReference type="GO" id="GO:0015297">
    <property type="term" value="F:antiporter activity"/>
    <property type="evidence" value="ECO:0007669"/>
    <property type="project" value="InterPro"/>
</dbReference>
<feature type="transmembrane region" description="Helical" evidence="8">
    <location>
        <begin position="339"/>
        <end position="361"/>
    </location>
</feature>
<evidence type="ECO:0000256" key="4">
    <source>
        <dbReference type="ARBA" id="ARBA00022475"/>
    </source>
</evidence>
<reference evidence="10 12" key="2">
    <citation type="submission" date="2018-12" db="EMBL/GenBank/DDBJ databases">
        <authorList>
            <consortium name="Pathogen Informatics"/>
        </authorList>
    </citation>
    <scope>NUCLEOTIDE SEQUENCE [LARGE SCALE GENOMIC DNA]</scope>
    <source>
        <strain evidence="10 12">NCTC949</strain>
    </source>
</reference>
<feature type="transmembrane region" description="Helical" evidence="8">
    <location>
        <begin position="396"/>
        <end position="416"/>
    </location>
</feature>
<feature type="transmembrane region" description="Helical" evidence="8">
    <location>
        <begin position="182"/>
        <end position="207"/>
    </location>
</feature>
<dbReference type="PANTHER" id="PTHR42893:SF46">
    <property type="entry name" value="PROTEIN DETOXIFICATION 44, CHLOROPLASTIC"/>
    <property type="match status" value="1"/>
</dbReference>
<dbReference type="PIRSF" id="PIRSF006603">
    <property type="entry name" value="DinF"/>
    <property type="match status" value="1"/>
</dbReference>
<dbReference type="InterPro" id="IPR002528">
    <property type="entry name" value="MATE_fam"/>
</dbReference>
<evidence type="ECO:0000256" key="6">
    <source>
        <dbReference type="ARBA" id="ARBA00022989"/>
    </source>
</evidence>
<evidence type="ECO:0000256" key="5">
    <source>
        <dbReference type="ARBA" id="ARBA00022692"/>
    </source>
</evidence>
<dbReference type="Proteomes" id="UP000271380">
    <property type="component" value="Chromosome"/>
</dbReference>
<keyword evidence="11" id="KW-1185">Reference proteome</keyword>
<comment type="similarity">
    <text evidence="2">Belongs to the multi antimicrobial extrusion (MATE) (TC 2.A.66.1) family.</text>
</comment>
<feature type="transmembrane region" description="Helical" evidence="8">
    <location>
        <begin position="85"/>
        <end position="107"/>
    </location>
</feature>
<proteinExistence type="inferred from homology"/>
<dbReference type="OrthoDB" id="5242355at2"/>
<dbReference type="RefSeq" id="WP_046439726.1">
    <property type="nucleotide sequence ID" value="NZ_CP011312.1"/>
</dbReference>
<evidence type="ECO:0000256" key="1">
    <source>
        <dbReference type="ARBA" id="ARBA00004651"/>
    </source>
</evidence>
<protein>
    <submittedName>
        <fullName evidence="10">DNA-damage-inducible membrane protein</fullName>
    </submittedName>
    <submittedName>
        <fullName evidence="9">Putative efflux protein, MATE family</fullName>
    </submittedName>
</protein>
<dbReference type="GO" id="GO:0005886">
    <property type="term" value="C:plasma membrane"/>
    <property type="evidence" value="ECO:0007669"/>
    <property type="project" value="UniProtKB-SubCell"/>
</dbReference>
<feature type="transmembrane region" description="Helical" evidence="8">
    <location>
        <begin position="301"/>
        <end position="319"/>
    </location>
</feature>
<feature type="transmembrane region" description="Helical" evidence="8">
    <location>
        <begin position="228"/>
        <end position="249"/>
    </location>
</feature>
<reference evidence="9 11" key="1">
    <citation type="journal article" date="2015" name="Genome Announc.">
        <title>Complete Genome Sequence of Corynebacterium kutscheri DSM 20755, a Corynebacterial Type Strain with Remarkably Low G+C Content of Chromosomal DNA.</title>
        <authorList>
            <person name="Ruckert C."/>
            <person name="Albersmeier A."/>
            <person name="Winkler A."/>
            <person name="Tauch A."/>
        </authorList>
    </citation>
    <scope>NUCLEOTIDE SEQUENCE [LARGE SCALE GENOMIC DNA]</scope>
    <source>
        <strain evidence="9 11">DSM 20755</strain>
    </source>
</reference>
<dbReference type="Pfam" id="PF01554">
    <property type="entry name" value="MatE"/>
    <property type="match status" value="2"/>
</dbReference>
<evidence type="ECO:0000256" key="8">
    <source>
        <dbReference type="SAM" id="Phobius"/>
    </source>
</evidence>
<organism evidence="9 11">
    <name type="scientific">Corynebacterium kutscheri</name>
    <dbReference type="NCBI Taxonomy" id="35755"/>
    <lineage>
        <taxon>Bacteria</taxon>
        <taxon>Bacillati</taxon>
        <taxon>Actinomycetota</taxon>
        <taxon>Actinomycetes</taxon>
        <taxon>Mycobacteriales</taxon>
        <taxon>Corynebacteriaceae</taxon>
        <taxon>Corynebacterium</taxon>
    </lineage>
</organism>
<feature type="transmembrane region" description="Helical" evidence="8">
    <location>
        <begin position="44"/>
        <end position="64"/>
    </location>
</feature>
<evidence type="ECO:0000313" key="11">
    <source>
        <dbReference type="Proteomes" id="UP000033457"/>
    </source>
</evidence>
<evidence type="ECO:0000313" key="10">
    <source>
        <dbReference type="EMBL" id="VEH08717.1"/>
    </source>
</evidence>
<sequence>MYVNARKILSLSLPALGVLIATPLFLLFDTAVVGQLGAYSLAALGAGSTIYAMVTGQLTFISYGTTARASRKYGAGDKQGAIEEGVHATWLALCVGSVLTLTIYTLAPQITSWLANNDEVAQLATSWLRITCFGIPLMLIVMAGNGWLRGIQNTQLPLLFTLSGIVPGAILIPILVNRLGIIGSAWATLIGTLIMAICFVSYLVYQYSGSWRPDAKIMLNQLILGRDLIVRSLSFQIAILAAAAVAARFGPESLAAHQIALQLWNFITLVLDSLAIAAQTLTGAALGAGSAVLAREVGKKVIAYSMSFACVLAIVFLLGKGFLPQIFSSDPNVVMQLQSLWFPLIVMIAVGSIVFSIDGVLLGAADAAFLRTISVLAIVIGYLPGVWLAWLSGSGLVGVWWGILASLVIRLLAVAWRFQSMRWARVEA</sequence>
<keyword evidence="3" id="KW-0813">Transport</keyword>
<dbReference type="KEGG" id="cku:UL82_06375"/>
<evidence type="ECO:0000256" key="3">
    <source>
        <dbReference type="ARBA" id="ARBA00022448"/>
    </source>
</evidence>
<dbReference type="EMBL" id="LR134377">
    <property type="protein sequence ID" value="VEH08717.1"/>
    <property type="molecule type" value="Genomic_DNA"/>
</dbReference>
<feature type="transmembrane region" description="Helical" evidence="8">
    <location>
        <begin position="368"/>
        <end position="390"/>
    </location>
</feature>
<keyword evidence="7 8" id="KW-0472">Membrane</keyword>
<gene>
    <name evidence="10" type="primary">dinF</name>
    <name evidence="10" type="ORF">NCTC949_01840</name>
    <name evidence="9" type="ORF">UL82_06375</name>
</gene>
<dbReference type="Proteomes" id="UP000033457">
    <property type="component" value="Chromosome"/>
</dbReference>